<sequence length="153" mass="17455">MIMGYGRGMLTDSSQFESAVVATTNRSSFSIAANLNVLTDENYWSARVLLPSIDHNTSTPGDHRHPDCKKWMIMSRGRATTDKKRRIGYWRIGLHDADHDDHDDGLNIYTKTHRNTLVLHRRIPFVDNLLHSFSAIDNQSKYRPPPSESVGNF</sequence>
<dbReference type="VEuPathDB" id="VectorBase:AMIN001295"/>
<reference evidence="2" key="1">
    <citation type="submission" date="2013-03" db="EMBL/GenBank/DDBJ databases">
        <title>The Genome Sequence of Anopheles minimus MINIMUS1.</title>
        <authorList>
            <consortium name="The Broad Institute Genomics Platform"/>
            <person name="Neafsey D.E."/>
            <person name="Walton C."/>
            <person name="Walker B."/>
            <person name="Young S.K."/>
            <person name="Zeng Q."/>
            <person name="Gargeya S."/>
            <person name="Fitzgerald M."/>
            <person name="Haas B."/>
            <person name="Abouelleil A."/>
            <person name="Allen A.W."/>
            <person name="Alvarado L."/>
            <person name="Arachchi H.M."/>
            <person name="Berlin A.M."/>
            <person name="Chapman S.B."/>
            <person name="Gainer-Dewar J."/>
            <person name="Goldberg J."/>
            <person name="Griggs A."/>
            <person name="Gujja S."/>
            <person name="Hansen M."/>
            <person name="Howarth C."/>
            <person name="Imamovic A."/>
            <person name="Ireland A."/>
            <person name="Larimer J."/>
            <person name="McCowan C."/>
            <person name="Murphy C."/>
            <person name="Pearson M."/>
            <person name="Poon T.W."/>
            <person name="Priest M."/>
            <person name="Roberts A."/>
            <person name="Saif S."/>
            <person name="Shea T."/>
            <person name="Sisk P."/>
            <person name="Sykes S."/>
            <person name="Wortman J."/>
            <person name="Nusbaum C."/>
            <person name="Birren B."/>
        </authorList>
    </citation>
    <scope>NUCLEOTIDE SEQUENCE [LARGE SCALE GENOMIC DNA]</scope>
    <source>
        <strain evidence="2">MINIMUS1</strain>
    </source>
</reference>
<name>A0A182VTA4_9DIPT</name>
<keyword evidence="2" id="KW-1185">Reference proteome</keyword>
<evidence type="ECO:0000313" key="1">
    <source>
        <dbReference type="EnsemblMetazoa" id="AMIN001295-PA"/>
    </source>
</evidence>
<evidence type="ECO:0000313" key="2">
    <source>
        <dbReference type="Proteomes" id="UP000075920"/>
    </source>
</evidence>
<protein>
    <submittedName>
        <fullName evidence="1">Uncharacterized protein</fullName>
    </submittedName>
</protein>
<organism evidence="1 2">
    <name type="scientific">Anopheles minimus</name>
    <dbReference type="NCBI Taxonomy" id="112268"/>
    <lineage>
        <taxon>Eukaryota</taxon>
        <taxon>Metazoa</taxon>
        <taxon>Ecdysozoa</taxon>
        <taxon>Arthropoda</taxon>
        <taxon>Hexapoda</taxon>
        <taxon>Insecta</taxon>
        <taxon>Pterygota</taxon>
        <taxon>Neoptera</taxon>
        <taxon>Endopterygota</taxon>
        <taxon>Diptera</taxon>
        <taxon>Nematocera</taxon>
        <taxon>Culicoidea</taxon>
        <taxon>Culicidae</taxon>
        <taxon>Anophelinae</taxon>
        <taxon>Anopheles</taxon>
    </lineage>
</organism>
<reference evidence="1" key="2">
    <citation type="submission" date="2020-05" db="UniProtKB">
        <authorList>
            <consortium name="EnsemblMetazoa"/>
        </authorList>
    </citation>
    <scope>IDENTIFICATION</scope>
    <source>
        <strain evidence="1">MINIMUS1</strain>
    </source>
</reference>
<proteinExistence type="predicted"/>
<dbReference type="EnsemblMetazoa" id="AMIN001295-RA">
    <property type="protein sequence ID" value="AMIN001295-PA"/>
    <property type="gene ID" value="AMIN001295"/>
</dbReference>
<dbReference type="Proteomes" id="UP000075920">
    <property type="component" value="Unassembled WGS sequence"/>
</dbReference>
<dbReference type="AlphaFoldDB" id="A0A182VTA4"/>
<accession>A0A182VTA4</accession>